<dbReference type="Proteomes" id="UP000198937">
    <property type="component" value="Unassembled WGS sequence"/>
</dbReference>
<evidence type="ECO:0000313" key="2">
    <source>
        <dbReference type="Proteomes" id="UP000198937"/>
    </source>
</evidence>
<keyword evidence="2" id="KW-1185">Reference proteome</keyword>
<dbReference type="STRING" id="683228.GA0070617_3341"/>
<gene>
    <name evidence="1" type="ORF">GA0070617_3341</name>
</gene>
<protein>
    <submittedName>
        <fullName evidence="1">Serine/threonine protein phosphatase PrpC</fullName>
    </submittedName>
</protein>
<dbReference type="OrthoDB" id="4923774at2"/>
<proteinExistence type="predicted"/>
<evidence type="ECO:0000313" key="1">
    <source>
        <dbReference type="EMBL" id="SCL56785.1"/>
    </source>
</evidence>
<organism evidence="1 2">
    <name type="scientific">Micromonospora yangpuensis</name>
    <dbReference type="NCBI Taxonomy" id="683228"/>
    <lineage>
        <taxon>Bacteria</taxon>
        <taxon>Bacillati</taxon>
        <taxon>Actinomycetota</taxon>
        <taxon>Actinomycetes</taxon>
        <taxon>Micromonosporales</taxon>
        <taxon>Micromonosporaceae</taxon>
        <taxon>Micromonospora</taxon>
    </lineage>
</organism>
<reference evidence="1 2" key="1">
    <citation type="submission" date="2016-06" db="EMBL/GenBank/DDBJ databases">
        <authorList>
            <person name="Kjaerup R.B."/>
            <person name="Dalgaard T.S."/>
            <person name="Juul-Madsen H.R."/>
        </authorList>
    </citation>
    <scope>NUCLEOTIDE SEQUENCE [LARGE SCALE GENOMIC DNA]</scope>
    <source>
        <strain evidence="1 2">DSM 45577</strain>
    </source>
</reference>
<dbReference type="Gene3D" id="3.60.40.10">
    <property type="entry name" value="PPM-type phosphatase domain"/>
    <property type="match status" value="1"/>
</dbReference>
<sequence length="266" mass="28628">MRVRDSITTPGGTRPNEDRVGYRGTLAWVTDGATDLYHDAVLPAESDVQWLVDTVDELLAQAGAGHYRGPAAALLSTIADEVARRQITLGFPDERVPPACSIVLCVDQGTHYNIGRIGDATAVVTGAESAVLATGYFDRREATAVAAGGVDRAEVTRAMHQRRLHTMAAGDVESVFSGHPRRALRPYSVVGRWGVDTAILLCTDGFARLVTDYHICADWPKVVEVSLRQGLAYLEKLIRDAEAAPGGRAGRFKRADDVAAVLLRHG</sequence>
<dbReference type="EMBL" id="FMIA01000002">
    <property type="protein sequence ID" value="SCL56785.1"/>
    <property type="molecule type" value="Genomic_DNA"/>
</dbReference>
<dbReference type="SUPFAM" id="SSF81606">
    <property type="entry name" value="PP2C-like"/>
    <property type="match status" value="1"/>
</dbReference>
<dbReference type="AlphaFoldDB" id="A0A1C6URT5"/>
<accession>A0A1C6URT5</accession>
<dbReference type="InterPro" id="IPR036457">
    <property type="entry name" value="PPM-type-like_dom_sf"/>
</dbReference>
<name>A0A1C6URT5_9ACTN</name>